<dbReference type="PROSITE" id="PS51257">
    <property type="entry name" value="PROKAR_LIPOPROTEIN"/>
    <property type="match status" value="1"/>
</dbReference>
<dbReference type="EMBL" id="SADD01000003">
    <property type="protein sequence ID" value="RVU45726.1"/>
    <property type="molecule type" value="Genomic_DNA"/>
</dbReference>
<evidence type="ECO:0000256" key="1">
    <source>
        <dbReference type="ARBA" id="ARBA00004613"/>
    </source>
</evidence>
<dbReference type="PROSITE" id="PS50026">
    <property type="entry name" value="EGF_3"/>
    <property type="match status" value="1"/>
</dbReference>
<evidence type="ECO:0000256" key="3">
    <source>
        <dbReference type="ARBA" id="ARBA00022729"/>
    </source>
</evidence>
<dbReference type="NCBIfam" id="NF033679">
    <property type="entry name" value="DNRLRE_dom"/>
    <property type="match status" value="1"/>
</dbReference>
<evidence type="ECO:0000259" key="6">
    <source>
        <dbReference type="PROSITE" id="PS50026"/>
    </source>
</evidence>
<protein>
    <submittedName>
        <fullName evidence="7">DNRLRE domain-containing protein</fullName>
    </submittedName>
</protein>
<reference evidence="7 8" key="1">
    <citation type="submission" date="2019-01" db="EMBL/GenBank/DDBJ databases">
        <title>Lujinxingia litoralis gen. nov., sp. nov. and Lujinxingia sediminis gen. nov., sp. nov., new members in the order Bradymonadales, isolated from coastal sediment.</title>
        <authorList>
            <person name="Li C.-M."/>
        </authorList>
    </citation>
    <scope>NUCLEOTIDE SEQUENCE [LARGE SCALE GENOMIC DNA]</scope>
    <source>
        <strain evidence="7 8">SEH01</strain>
    </source>
</reference>
<dbReference type="Gene3D" id="2.10.25.10">
    <property type="entry name" value="Laminin"/>
    <property type="match status" value="1"/>
</dbReference>
<evidence type="ECO:0000256" key="2">
    <source>
        <dbReference type="ARBA" id="ARBA00022525"/>
    </source>
</evidence>
<dbReference type="Pfam" id="PF24517">
    <property type="entry name" value="CBM96"/>
    <property type="match status" value="1"/>
</dbReference>
<proteinExistence type="predicted"/>
<feature type="domain" description="EGF-like" evidence="6">
    <location>
        <begin position="98"/>
        <end position="134"/>
    </location>
</feature>
<keyword evidence="8" id="KW-1185">Reference proteome</keyword>
<keyword evidence="3 5" id="KW-0732">Signal</keyword>
<gene>
    <name evidence="7" type="ORF">EA187_08135</name>
</gene>
<comment type="caution">
    <text evidence="7">The sequence shown here is derived from an EMBL/GenBank/DDBJ whole genome shotgun (WGS) entry which is preliminary data.</text>
</comment>
<keyword evidence="2" id="KW-0964">Secreted</keyword>
<dbReference type="InterPro" id="IPR000742">
    <property type="entry name" value="EGF"/>
</dbReference>
<feature type="signal peptide" evidence="5">
    <location>
        <begin position="1"/>
        <end position="27"/>
    </location>
</feature>
<evidence type="ECO:0000256" key="5">
    <source>
        <dbReference type="SAM" id="SignalP"/>
    </source>
</evidence>
<evidence type="ECO:0000256" key="4">
    <source>
        <dbReference type="SAM" id="MobiDB-lite"/>
    </source>
</evidence>
<name>A0ABY0CUI9_9DELT</name>
<evidence type="ECO:0000313" key="7">
    <source>
        <dbReference type="EMBL" id="RVU45726.1"/>
    </source>
</evidence>
<evidence type="ECO:0000313" key="8">
    <source>
        <dbReference type="Proteomes" id="UP000282926"/>
    </source>
</evidence>
<organism evidence="7 8">
    <name type="scientific">Lujinxingia sediminis</name>
    <dbReference type="NCBI Taxonomy" id="2480984"/>
    <lineage>
        <taxon>Bacteria</taxon>
        <taxon>Deltaproteobacteria</taxon>
        <taxon>Bradymonadales</taxon>
        <taxon>Lujinxingiaceae</taxon>
        <taxon>Lujinxingia</taxon>
    </lineage>
</organism>
<dbReference type="InterPro" id="IPR055372">
    <property type="entry name" value="CBM96"/>
</dbReference>
<accession>A0ABY0CUI9</accession>
<sequence>MRMRTYKRWRGLLTSALALTLSTSACSGDDDGQEQPLLGVGEACTDDASCESTLCLSDLQHCAATCASTSECEGSDVCADGFCVAADYCDEGFGPGCAPAECDPECGDNARCESLAEGGASCVCDAGFEGDGFTCLPEGSDLCESDNGGCGDPDESRCTVVTIEGAPAVECLPVNPCDEDNGGCGDPDTFFCTNPEPFVAACGRINPCDEDNGGCGDPDYNTCTNTAPGDVACEALDACESNNGGCGLEYDYACVPNPGAEPGCWFIGVCEESLVIDASMEAVIRAEEPDTPHDNVWTLVNPAGFSTDFNGSGLLIDAVGETHSLYSFDIDPGDYNLDDLWRVSLEQVTLLWDHDPGLPTTLDTRRVSNAWTAGVDGANDVTWNTRPDELSDALSSSRIDPAGGGTQVLSDPSRKMADMLTPELAQGESRRVSLSSISNGPAVVFYSRGVSNPMLRPRLDLRFLTCDHIRPAPVASASVNRLEPAQTYTPGEGLLVDSDRNEAFLRFELQIPSGATITNARLELTTDEMSDEGQPSEFIVDTSTEDAWDEAAITWDTRPAAQNTELGRFMLDPARLAEAPETVGVETFELTEAVRESVAAGGLITLRIAAEGDASARFFDRSAASYQQPVLRVIYE</sequence>
<feature type="chain" id="PRO_5045699108" evidence="5">
    <location>
        <begin position="28"/>
        <end position="636"/>
    </location>
</feature>
<comment type="subcellular location">
    <subcellularLocation>
        <location evidence="1">Secreted</location>
    </subcellularLocation>
</comment>
<feature type="region of interest" description="Disordered" evidence="4">
    <location>
        <begin position="392"/>
        <end position="414"/>
    </location>
</feature>
<dbReference type="Proteomes" id="UP000282926">
    <property type="component" value="Unassembled WGS sequence"/>
</dbReference>